<feature type="binding site" description="axial binding residue" evidence="8">
    <location>
        <position position="488"/>
    </location>
    <ligand>
        <name>heme</name>
        <dbReference type="ChEBI" id="CHEBI:30413"/>
    </ligand>
    <ligandPart>
        <name>Fe</name>
        <dbReference type="ChEBI" id="CHEBI:18248"/>
    </ligandPart>
</feature>
<evidence type="ECO:0000256" key="6">
    <source>
        <dbReference type="ARBA" id="ARBA00023004"/>
    </source>
</evidence>
<comment type="cofactor">
    <cofactor evidence="1 8">
        <name>heme</name>
        <dbReference type="ChEBI" id="CHEBI:30413"/>
    </cofactor>
</comment>
<dbReference type="InterPro" id="IPR002401">
    <property type="entry name" value="Cyt_P450_E_grp-I"/>
</dbReference>
<evidence type="ECO:0000256" key="1">
    <source>
        <dbReference type="ARBA" id="ARBA00001971"/>
    </source>
</evidence>
<evidence type="ECO:0000256" key="3">
    <source>
        <dbReference type="ARBA" id="ARBA00022617"/>
    </source>
</evidence>
<dbReference type="Pfam" id="PF00067">
    <property type="entry name" value="p450"/>
    <property type="match status" value="1"/>
</dbReference>
<reference evidence="12" key="1">
    <citation type="submission" date="2017-07" db="EMBL/GenBank/DDBJ databases">
        <title>Taro Niue Genome Assembly and Annotation.</title>
        <authorList>
            <person name="Atibalentja N."/>
            <person name="Keating K."/>
            <person name="Fields C.J."/>
        </authorList>
    </citation>
    <scope>NUCLEOTIDE SEQUENCE</scope>
    <source>
        <strain evidence="12">Niue_2</strain>
        <tissue evidence="12">Leaf</tissue>
    </source>
</reference>
<comment type="similarity">
    <text evidence="2 9">Belongs to the cytochrome P450 family.</text>
</comment>
<feature type="chain" id="PRO_5032620746" description="Cytochrome P450 78A3" evidence="11">
    <location>
        <begin position="23"/>
        <end position="546"/>
    </location>
</feature>
<keyword evidence="10" id="KW-0472">Membrane</keyword>
<dbReference type="InterPro" id="IPR017972">
    <property type="entry name" value="Cyt_P450_CS"/>
</dbReference>
<dbReference type="OrthoDB" id="1055148at2759"/>
<keyword evidence="11" id="KW-0732">Signal</keyword>
<organism evidence="12 13">
    <name type="scientific">Colocasia esculenta</name>
    <name type="common">Wild taro</name>
    <name type="synonym">Arum esculentum</name>
    <dbReference type="NCBI Taxonomy" id="4460"/>
    <lineage>
        <taxon>Eukaryota</taxon>
        <taxon>Viridiplantae</taxon>
        <taxon>Streptophyta</taxon>
        <taxon>Embryophyta</taxon>
        <taxon>Tracheophyta</taxon>
        <taxon>Spermatophyta</taxon>
        <taxon>Magnoliopsida</taxon>
        <taxon>Liliopsida</taxon>
        <taxon>Araceae</taxon>
        <taxon>Aroideae</taxon>
        <taxon>Colocasieae</taxon>
        <taxon>Colocasia</taxon>
    </lineage>
</organism>
<dbReference type="PRINTS" id="PR00463">
    <property type="entry name" value="EP450I"/>
</dbReference>
<dbReference type="SMR" id="A0A843X2X8"/>
<dbReference type="PANTHER" id="PTHR47946:SF23">
    <property type="entry name" value="CYTOCHROME P450 78A9"/>
    <property type="match status" value="1"/>
</dbReference>
<evidence type="ECO:0000256" key="4">
    <source>
        <dbReference type="ARBA" id="ARBA00022723"/>
    </source>
</evidence>
<evidence type="ECO:0000256" key="7">
    <source>
        <dbReference type="ARBA" id="ARBA00023033"/>
    </source>
</evidence>
<feature type="transmembrane region" description="Helical" evidence="10">
    <location>
        <begin position="27"/>
        <end position="50"/>
    </location>
</feature>
<keyword evidence="10" id="KW-0812">Transmembrane</keyword>
<evidence type="ECO:0000256" key="2">
    <source>
        <dbReference type="ARBA" id="ARBA00010617"/>
    </source>
</evidence>
<dbReference type="GO" id="GO:0016705">
    <property type="term" value="F:oxidoreductase activity, acting on paired donors, with incorporation or reduction of molecular oxygen"/>
    <property type="evidence" value="ECO:0007669"/>
    <property type="project" value="InterPro"/>
</dbReference>
<accession>A0A843X2X8</accession>
<dbReference type="PRINTS" id="PR00385">
    <property type="entry name" value="P450"/>
</dbReference>
<dbReference type="FunFam" id="1.10.630.10:FF:000016">
    <property type="entry name" value="Cytochrome P450 78A5"/>
    <property type="match status" value="1"/>
</dbReference>
<dbReference type="PANTHER" id="PTHR47946">
    <property type="entry name" value="CYTOCHROME P450 78A7-RELATED"/>
    <property type="match status" value="1"/>
</dbReference>
<keyword evidence="10" id="KW-1133">Transmembrane helix</keyword>
<name>A0A843X2X8_COLES</name>
<dbReference type="GO" id="GO:0004497">
    <property type="term" value="F:monooxygenase activity"/>
    <property type="evidence" value="ECO:0007669"/>
    <property type="project" value="UniProtKB-KW"/>
</dbReference>
<dbReference type="InterPro" id="IPR036396">
    <property type="entry name" value="Cyt_P450_sf"/>
</dbReference>
<dbReference type="Gene3D" id="1.10.630.10">
    <property type="entry name" value="Cytochrome P450"/>
    <property type="match status" value="1"/>
</dbReference>
<proteinExistence type="inferred from homology"/>
<comment type="caution">
    <text evidence="12">The sequence shown here is derived from an EMBL/GenBank/DDBJ whole genome shotgun (WGS) entry which is preliminary data.</text>
</comment>
<evidence type="ECO:0000256" key="8">
    <source>
        <dbReference type="PIRSR" id="PIRSR602401-1"/>
    </source>
</evidence>
<dbReference type="GO" id="GO:0020037">
    <property type="term" value="F:heme binding"/>
    <property type="evidence" value="ECO:0007669"/>
    <property type="project" value="InterPro"/>
</dbReference>
<keyword evidence="4 8" id="KW-0479">Metal-binding</keyword>
<keyword evidence="7 9" id="KW-0503">Monooxygenase</keyword>
<gene>
    <name evidence="12" type="ORF">Taro_045533</name>
</gene>
<dbReference type="EMBL" id="NMUH01005377">
    <property type="protein sequence ID" value="MQM12611.1"/>
    <property type="molecule type" value="Genomic_DNA"/>
</dbReference>
<dbReference type="GO" id="GO:0005506">
    <property type="term" value="F:iron ion binding"/>
    <property type="evidence" value="ECO:0007669"/>
    <property type="project" value="InterPro"/>
</dbReference>
<evidence type="ECO:0000256" key="9">
    <source>
        <dbReference type="RuleBase" id="RU000461"/>
    </source>
</evidence>
<evidence type="ECO:0000313" key="12">
    <source>
        <dbReference type="EMBL" id="MQM12611.1"/>
    </source>
</evidence>
<keyword evidence="3 8" id="KW-0349">Heme</keyword>
<keyword evidence="13" id="KW-1185">Reference proteome</keyword>
<keyword evidence="6 8" id="KW-0408">Iron</keyword>
<keyword evidence="5 9" id="KW-0560">Oxidoreductase</keyword>
<evidence type="ECO:0000256" key="10">
    <source>
        <dbReference type="SAM" id="Phobius"/>
    </source>
</evidence>
<dbReference type="PROSITE" id="PS00086">
    <property type="entry name" value="CYTOCHROME_P450"/>
    <property type="match status" value="1"/>
</dbReference>
<dbReference type="AlphaFoldDB" id="A0A843X2X8"/>
<evidence type="ECO:0008006" key="14">
    <source>
        <dbReference type="Google" id="ProtNLM"/>
    </source>
</evidence>
<feature type="signal peptide" evidence="11">
    <location>
        <begin position="1"/>
        <end position="22"/>
    </location>
</feature>
<dbReference type="InterPro" id="IPR051996">
    <property type="entry name" value="Cytochrome_P450_78A"/>
</dbReference>
<protein>
    <recommendedName>
        <fullName evidence="14">Cytochrome P450 78A3</fullName>
    </recommendedName>
</protein>
<sequence>MGASIAGNWWLVPLSLATKCGAAQSSISLLGFLVVLLCAWLAAAFLCWCYPGGPAWGRYWWSKGGRYAAISGPRGLPFVGSMGLMSSLAHRQLAAAAERLNAQQLMAFSLGETRAVVTGDPDVAKEILCGTTFADRPFKESAYKLMFHQSIGFAPYGVYWRTLRRIAATHLFCPKQIAVAAPKRAHIAGEMVNAIANVREGAALQVRDVLRQASLNSIMWSVFGRKYDTNTSLGDGRREDAQELTHMVAEGYDLLGMVNYSDHLSILTSLDLQGIRHRCANLVPWVNRFVTRIIQDHRTATASGAAAAAMPDFVDVLLSLQGGSDGLSDSDMVAVLWEMIFRGTDTMAVLMEWVLARLVMHGDIQEKVHMELDRVVGRARPVAETDTQSLTYLNAVIKETLRMHPPGPLLSWARLAISDTVVCGRLVPAGTTAMVNMWAITHDPRVWPEPTQFRPERFLEEGGAGLEFSSLFGSDTKLAPFGSGRRSCPGKALAMITVSFWVASLLHEFEWLPASEATGEIDLSEVLRLTCEMASPLTVRLRRRRA</sequence>
<dbReference type="InterPro" id="IPR001128">
    <property type="entry name" value="Cyt_P450"/>
</dbReference>
<evidence type="ECO:0000256" key="11">
    <source>
        <dbReference type="SAM" id="SignalP"/>
    </source>
</evidence>
<evidence type="ECO:0000256" key="5">
    <source>
        <dbReference type="ARBA" id="ARBA00023002"/>
    </source>
</evidence>
<dbReference type="Proteomes" id="UP000652761">
    <property type="component" value="Unassembled WGS sequence"/>
</dbReference>
<dbReference type="SUPFAM" id="SSF48264">
    <property type="entry name" value="Cytochrome P450"/>
    <property type="match status" value="1"/>
</dbReference>
<evidence type="ECO:0000313" key="13">
    <source>
        <dbReference type="Proteomes" id="UP000652761"/>
    </source>
</evidence>